<feature type="transmembrane region" description="Helical" evidence="5">
    <location>
        <begin position="6"/>
        <end position="23"/>
    </location>
</feature>
<evidence type="ECO:0000256" key="2">
    <source>
        <dbReference type="ARBA" id="ARBA00022692"/>
    </source>
</evidence>
<feature type="transmembrane region" description="Helical" evidence="5">
    <location>
        <begin position="79"/>
        <end position="100"/>
    </location>
</feature>
<evidence type="ECO:0000256" key="3">
    <source>
        <dbReference type="ARBA" id="ARBA00022989"/>
    </source>
</evidence>
<evidence type="ECO:0000259" key="6">
    <source>
        <dbReference type="Pfam" id="PF13886"/>
    </source>
</evidence>
<name>A0ABD5NER4_9EURY</name>
<evidence type="ECO:0000256" key="1">
    <source>
        <dbReference type="ARBA" id="ARBA00004141"/>
    </source>
</evidence>
<comment type="caution">
    <text evidence="7">The sequence shown here is derived from an EMBL/GenBank/DDBJ whole genome shotgun (WGS) entry which is preliminary data.</text>
</comment>
<comment type="subcellular location">
    <subcellularLocation>
        <location evidence="1">Membrane</location>
        <topology evidence="1">Multi-pass membrane protein</topology>
    </subcellularLocation>
</comment>
<dbReference type="InterPro" id="IPR025256">
    <property type="entry name" value="TM7S3/TM198-like_dom"/>
</dbReference>
<proteinExistence type="predicted"/>
<feature type="transmembrane region" description="Helical" evidence="5">
    <location>
        <begin position="54"/>
        <end position="72"/>
    </location>
</feature>
<feature type="transmembrane region" description="Helical" evidence="5">
    <location>
        <begin position="30"/>
        <end position="48"/>
    </location>
</feature>
<sequence length="211" mass="20931">MDVPVQAGLVVGGLLLGVAGVHIERVAVMLVGFVPGAFAGATLAPQFVSNAGDGGALVVTAAVGLVGGIVGAQLAWSAWVLVHAIPGFVAGVAVTAPAVGVSTSDPSLGPEIAVVLLAGVAGAVLAWAVHRVFVAVLTAGVGSAMVNVAVLGQDVYLPTGRALLQYPETELRLVVESARDLGTPFVGLAVVFALVQLASLAATENDEERGE</sequence>
<protein>
    <submittedName>
        <fullName evidence="7">DUF4203 domain-containing protein</fullName>
    </submittedName>
</protein>
<dbReference type="AlphaFoldDB" id="A0ABD5NER4"/>
<keyword evidence="3 5" id="KW-1133">Transmembrane helix</keyword>
<evidence type="ECO:0000256" key="5">
    <source>
        <dbReference type="SAM" id="Phobius"/>
    </source>
</evidence>
<dbReference type="Proteomes" id="UP001595660">
    <property type="component" value="Unassembled WGS sequence"/>
</dbReference>
<evidence type="ECO:0000313" key="8">
    <source>
        <dbReference type="Proteomes" id="UP001595660"/>
    </source>
</evidence>
<accession>A0ABD5NER4</accession>
<gene>
    <name evidence="7" type="ORF">ACFOKC_07460</name>
</gene>
<dbReference type="GeneID" id="69116510"/>
<dbReference type="Pfam" id="PF13886">
    <property type="entry name" value="TM7S3_TM198"/>
    <property type="match status" value="1"/>
</dbReference>
<dbReference type="GO" id="GO:0016020">
    <property type="term" value="C:membrane"/>
    <property type="evidence" value="ECO:0007669"/>
    <property type="project" value="UniProtKB-SubCell"/>
</dbReference>
<feature type="transmembrane region" description="Helical" evidence="5">
    <location>
        <begin position="112"/>
        <end position="129"/>
    </location>
</feature>
<feature type="transmembrane region" description="Helical" evidence="5">
    <location>
        <begin position="181"/>
        <end position="202"/>
    </location>
</feature>
<evidence type="ECO:0000256" key="4">
    <source>
        <dbReference type="ARBA" id="ARBA00023136"/>
    </source>
</evidence>
<dbReference type="EMBL" id="JBHRWN010000002">
    <property type="protein sequence ID" value="MFC3477559.1"/>
    <property type="molecule type" value="Genomic_DNA"/>
</dbReference>
<feature type="domain" description="TM7S3/TM198-like" evidence="6">
    <location>
        <begin position="9"/>
        <end position="160"/>
    </location>
</feature>
<keyword evidence="4 5" id="KW-0472">Membrane</keyword>
<reference evidence="7 8" key="1">
    <citation type="journal article" date="2019" name="Int. J. Syst. Evol. Microbiol.">
        <title>The Global Catalogue of Microorganisms (GCM) 10K type strain sequencing project: providing services to taxonomists for standard genome sequencing and annotation.</title>
        <authorList>
            <consortium name="The Broad Institute Genomics Platform"/>
            <consortium name="The Broad Institute Genome Sequencing Center for Infectious Disease"/>
            <person name="Wu L."/>
            <person name="Ma J."/>
        </authorList>
    </citation>
    <scope>NUCLEOTIDE SEQUENCE [LARGE SCALE GENOMIC DNA]</scope>
    <source>
        <strain evidence="7 8">CGMCC 1.12562</strain>
    </source>
</reference>
<dbReference type="RefSeq" id="WP_232571316.1">
    <property type="nucleotide sequence ID" value="NZ_CP089466.1"/>
</dbReference>
<organism evidence="7 8">
    <name type="scientific">Halobacterium litoreum</name>
    <dbReference type="NCBI Taxonomy" id="2039234"/>
    <lineage>
        <taxon>Archaea</taxon>
        <taxon>Methanobacteriati</taxon>
        <taxon>Methanobacteriota</taxon>
        <taxon>Stenosarchaea group</taxon>
        <taxon>Halobacteria</taxon>
        <taxon>Halobacteriales</taxon>
        <taxon>Halobacteriaceae</taxon>
        <taxon>Halobacterium</taxon>
    </lineage>
</organism>
<keyword evidence="8" id="KW-1185">Reference proteome</keyword>
<feature type="transmembrane region" description="Helical" evidence="5">
    <location>
        <begin position="134"/>
        <end position="152"/>
    </location>
</feature>
<evidence type="ECO:0000313" key="7">
    <source>
        <dbReference type="EMBL" id="MFC3477559.1"/>
    </source>
</evidence>
<keyword evidence="2 5" id="KW-0812">Transmembrane</keyword>